<dbReference type="EMBL" id="BEZZ01000144">
    <property type="protein sequence ID" value="GCC26937.1"/>
    <property type="molecule type" value="Genomic_DNA"/>
</dbReference>
<organism evidence="1 2">
    <name type="scientific">Chiloscyllium punctatum</name>
    <name type="common">Brownbanded bambooshark</name>
    <name type="synonym">Hemiscyllium punctatum</name>
    <dbReference type="NCBI Taxonomy" id="137246"/>
    <lineage>
        <taxon>Eukaryota</taxon>
        <taxon>Metazoa</taxon>
        <taxon>Chordata</taxon>
        <taxon>Craniata</taxon>
        <taxon>Vertebrata</taxon>
        <taxon>Chondrichthyes</taxon>
        <taxon>Elasmobranchii</taxon>
        <taxon>Galeomorphii</taxon>
        <taxon>Galeoidea</taxon>
        <taxon>Orectolobiformes</taxon>
        <taxon>Hemiscylliidae</taxon>
        <taxon>Chiloscyllium</taxon>
    </lineage>
</organism>
<evidence type="ECO:0000313" key="2">
    <source>
        <dbReference type="Proteomes" id="UP000287033"/>
    </source>
</evidence>
<reference evidence="1 2" key="1">
    <citation type="journal article" date="2018" name="Nat. Ecol. Evol.">
        <title>Shark genomes provide insights into elasmobranch evolution and the origin of vertebrates.</title>
        <authorList>
            <person name="Hara Y"/>
            <person name="Yamaguchi K"/>
            <person name="Onimaru K"/>
            <person name="Kadota M"/>
            <person name="Koyanagi M"/>
            <person name="Keeley SD"/>
            <person name="Tatsumi K"/>
            <person name="Tanaka K"/>
            <person name="Motone F"/>
            <person name="Kageyama Y"/>
            <person name="Nozu R"/>
            <person name="Adachi N"/>
            <person name="Nishimura O"/>
            <person name="Nakagawa R"/>
            <person name="Tanegashima C"/>
            <person name="Kiyatake I"/>
            <person name="Matsumoto R"/>
            <person name="Murakumo K"/>
            <person name="Nishida K"/>
            <person name="Terakita A"/>
            <person name="Kuratani S"/>
            <person name="Sato K"/>
            <person name="Hyodo S Kuraku.S."/>
        </authorList>
    </citation>
    <scope>NUCLEOTIDE SEQUENCE [LARGE SCALE GENOMIC DNA]</scope>
</reference>
<gene>
    <name evidence="1" type="ORF">chiPu_0005357</name>
</gene>
<dbReference type="AlphaFoldDB" id="A0A401S955"/>
<dbReference type="Proteomes" id="UP000287033">
    <property type="component" value="Unassembled WGS sequence"/>
</dbReference>
<keyword evidence="2" id="KW-1185">Reference proteome</keyword>
<protein>
    <submittedName>
        <fullName evidence="1">Uncharacterized protein</fullName>
    </submittedName>
</protein>
<proteinExistence type="predicted"/>
<name>A0A401S955_CHIPU</name>
<sequence>MMTAEPFLFEGSAGIYEIDLVFNSSVYMRKFSFGWDKEEKEVYGVNFEKSKWNDLNPFHSKNVHLKEDSHLKDDGCSARFQLSN</sequence>
<evidence type="ECO:0000313" key="1">
    <source>
        <dbReference type="EMBL" id="GCC26937.1"/>
    </source>
</evidence>
<accession>A0A401S955</accession>
<comment type="caution">
    <text evidence="1">The sequence shown here is derived from an EMBL/GenBank/DDBJ whole genome shotgun (WGS) entry which is preliminary data.</text>
</comment>